<protein>
    <recommendedName>
        <fullName evidence="5">Lipoprotein</fullName>
    </recommendedName>
</protein>
<dbReference type="PROSITE" id="PS51257">
    <property type="entry name" value="PROKAR_LIPOPROTEIN"/>
    <property type="match status" value="1"/>
</dbReference>
<feature type="signal peptide" evidence="2">
    <location>
        <begin position="1"/>
        <end position="20"/>
    </location>
</feature>
<dbReference type="EMBL" id="JBHSLF010000006">
    <property type="protein sequence ID" value="MFC5342883.1"/>
    <property type="molecule type" value="Genomic_DNA"/>
</dbReference>
<dbReference type="Proteomes" id="UP001596152">
    <property type="component" value="Unassembled WGS sequence"/>
</dbReference>
<feature type="chain" id="PRO_5047382215" description="Lipoprotein" evidence="2">
    <location>
        <begin position="21"/>
        <end position="92"/>
    </location>
</feature>
<accession>A0ABW0FPM4</accession>
<comment type="caution">
    <text evidence="3">The sequence shown here is derived from an EMBL/GenBank/DDBJ whole genome shotgun (WGS) entry which is preliminary data.</text>
</comment>
<reference evidence="4" key="1">
    <citation type="journal article" date="2019" name="Int. J. Syst. Evol. Microbiol.">
        <title>The Global Catalogue of Microorganisms (GCM) 10K type strain sequencing project: providing services to taxonomists for standard genome sequencing and annotation.</title>
        <authorList>
            <consortium name="The Broad Institute Genomics Platform"/>
            <consortium name="The Broad Institute Genome Sequencing Center for Infectious Disease"/>
            <person name="Wu L."/>
            <person name="Ma J."/>
        </authorList>
    </citation>
    <scope>NUCLEOTIDE SEQUENCE [LARGE SCALE GENOMIC DNA]</scope>
    <source>
        <strain evidence="4">JCM 12125</strain>
    </source>
</reference>
<evidence type="ECO:0008006" key="5">
    <source>
        <dbReference type="Google" id="ProtNLM"/>
    </source>
</evidence>
<keyword evidence="4" id="KW-1185">Reference proteome</keyword>
<evidence type="ECO:0000256" key="1">
    <source>
        <dbReference type="SAM" id="MobiDB-lite"/>
    </source>
</evidence>
<sequence length="92" mass="9336">MKRLVLIVVLSGLATGCASTGSERPAVCDGRHRRPANLYGSYLSPPAPPIPASPGPSAAPQPDPPEPTAPPPATAAPPHDQFSALPSSYPSC</sequence>
<feature type="compositionally biased region" description="Pro residues" evidence="1">
    <location>
        <begin position="45"/>
        <end position="75"/>
    </location>
</feature>
<evidence type="ECO:0000313" key="3">
    <source>
        <dbReference type="EMBL" id="MFC5342883.1"/>
    </source>
</evidence>
<proteinExistence type="predicted"/>
<organism evidence="3 4">
    <name type="scientific">Brevundimonas staleyi</name>
    <dbReference type="NCBI Taxonomy" id="74326"/>
    <lineage>
        <taxon>Bacteria</taxon>
        <taxon>Pseudomonadati</taxon>
        <taxon>Pseudomonadota</taxon>
        <taxon>Alphaproteobacteria</taxon>
        <taxon>Caulobacterales</taxon>
        <taxon>Caulobacteraceae</taxon>
        <taxon>Brevundimonas</taxon>
    </lineage>
</organism>
<keyword evidence="2" id="KW-0732">Signal</keyword>
<evidence type="ECO:0000256" key="2">
    <source>
        <dbReference type="SAM" id="SignalP"/>
    </source>
</evidence>
<dbReference type="RefSeq" id="WP_374039589.1">
    <property type="nucleotide sequence ID" value="NZ_CP169083.1"/>
</dbReference>
<gene>
    <name evidence="3" type="ORF">ACFPIE_03090</name>
</gene>
<name>A0ABW0FPM4_9CAUL</name>
<evidence type="ECO:0000313" key="4">
    <source>
        <dbReference type="Proteomes" id="UP001596152"/>
    </source>
</evidence>
<feature type="region of interest" description="Disordered" evidence="1">
    <location>
        <begin position="18"/>
        <end position="92"/>
    </location>
</feature>